<evidence type="ECO:0000313" key="3">
    <source>
        <dbReference type="Proteomes" id="UP000807504"/>
    </source>
</evidence>
<reference evidence="2" key="2">
    <citation type="submission" date="2020-06" db="EMBL/GenBank/DDBJ databases">
        <authorList>
            <person name="Sheffer M."/>
        </authorList>
    </citation>
    <scope>NUCLEOTIDE SEQUENCE</scope>
</reference>
<comment type="caution">
    <text evidence="2">The sequence shown here is derived from an EMBL/GenBank/DDBJ whole genome shotgun (WGS) entry which is preliminary data.</text>
</comment>
<proteinExistence type="predicted"/>
<accession>A0A8T0EI24</accession>
<evidence type="ECO:0000313" key="2">
    <source>
        <dbReference type="EMBL" id="KAF8771324.1"/>
    </source>
</evidence>
<feature type="chain" id="PRO_5035800744" evidence="1">
    <location>
        <begin position="31"/>
        <end position="73"/>
    </location>
</feature>
<dbReference type="EMBL" id="JABXBU010002228">
    <property type="protein sequence ID" value="KAF8771324.1"/>
    <property type="molecule type" value="Genomic_DNA"/>
</dbReference>
<dbReference type="AlphaFoldDB" id="A0A8T0EI24"/>
<organism evidence="2 3">
    <name type="scientific">Argiope bruennichi</name>
    <name type="common">Wasp spider</name>
    <name type="synonym">Aranea bruennichi</name>
    <dbReference type="NCBI Taxonomy" id="94029"/>
    <lineage>
        <taxon>Eukaryota</taxon>
        <taxon>Metazoa</taxon>
        <taxon>Ecdysozoa</taxon>
        <taxon>Arthropoda</taxon>
        <taxon>Chelicerata</taxon>
        <taxon>Arachnida</taxon>
        <taxon>Araneae</taxon>
        <taxon>Araneomorphae</taxon>
        <taxon>Entelegynae</taxon>
        <taxon>Araneoidea</taxon>
        <taxon>Araneidae</taxon>
        <taxon>Argiope</taxon>
    </lineage>
</organism>
<protein>
    <submittedName>
        <fullName evidence="2">Uncharacterized protein</fullName>
    </submittedName>
</protein>
<name>A0A8T0EI24_ARGBR</name>
<reference evidence="2" key="1">
    <citation type="journal article" date="2020" name="bioRxiv">
        <title>Chromosome-level reference genome of the European wasp spider Argiope bruennichi: a resource for studies on range expansion and evolutionary adaptation.</title>
        <authorList>
            <person name="Sheffer M.M."/>
            <person name="Hoppe A."/>
            <person name="Krehenwinkel H."/>
            <person name="Uhl G."/>
            <person name="Kuss A.W."/>
            <person name="Jensen L."/>
            <person name="Jensen C."/>
            <person name="Gillespie R.G."/>
            <person name="Hoff K.J."/>
            <person name="Prost S."/>
        </authorList>
    </citation>
    <scope>NUCLEOTIDE SEQUENCE</scope>
</reference>
<evidence type="ECO:0000256" key="1">
    <source>
        <dbReference type="SAM" id="SignalP"/>
    </source>
</evidence>
<keyword evidence="1" id="KW-0732">Signal</keyword>
<sequence>MSDVLHRILQHRAVLLTVVAVFLLTEQAGTFVINDKPYESSIYHGYCLSKHCKEGLLLSSLPVFESWRELPVR</sequence>
<gene>
    <name evidence="2" type="ORF">HNY73_018761</name>
</gene>
<keyword evidence="3" id="KW-1185">Reference proteome</keyword>
<dbReference type="Proteomes" id="UP000807504">
    <property type="component" value="Unassembled WGS sequence"/>
</dbReference>
<feature type="signal peptide" evidence="1">
    <location>
        <begin position="1"/>
        <end position="30"/>
    </location>
</feature>